<dbReference type="Proteomes" id="UP000233556">
    <property type="component" value="Unassembled WGS sequence"/>
</dbReference>
<name>A0A2I0UTC3_LIMLA</name>
<keyword evidence="1" id="KW-0695">RNA-directed DNA polymerase</keyword>
<protein>
    <submittedName>
        <fullName evidence="1">Rna-directed dna polymerase from mobile element jockey-like</fullName>
    </submittedName>
</protein>
<reference evidence="2" key="1">
    <citation type="submission" date="2017-11" db="EMBL/GenBank/DDBJ databases">
        <authorList>
            <person name="Lima N.C."/>
            <person name="Parody-Merino A.M."/>
            <person name="Battley P.F."/>
            <person name="Fidler A.E."/>
            <person name="Prosdocimi F."/>
        </authorList>
    </citation>
    <scope>NUCLEOTIDE SEQUENCE [LARGE SCALE GENOMIC DNA]</scope>
</reference>
<dbReference type="EMBL" id="KZ505639">
    <property type="protein sequence ID" value="PKU49307.1"/>
    <property type="molecule type" value="Genomic_DNA"/>
</dbReference>
<accession>A0A2I0UTC3</accession>
<dbReference type="GO" id="GO:0003964">
    <property type="term" value="F:RNA-directed DNA polymerase activity"/>
    <property type="evidence" value="ECO:0007669"/>
    <property type="project" value="UniProtKB-KW"/>
</dbReference>
<reference evidence="2" key="2">
    <citation type="submission" date="2017-12" db="EMBL/GenBank/DDBJ databases">
        <title>Genome sequence of the Bar-tailed Godwit (Limosa lapponica baueri).</title>
        <authorList>
            <person name="Lima N.C.B."/>
            <person name="Parody-Merino A.M."/>
            <person name="Battley P.F."/>
            <person name="Fidler A.E."/>
            <person name="Prosdocimi F."/>
        </authorList>
    </citation>
    <scope>NUCLEOTIDE SEQUENCE [LARGE SCALE GENOMIC DNA]</scope>
</reference>
<sequence length="164" mass="18068">MVTDTSKVIGDVKLGGSLDCSGHVLLEFRVLRYMGQGKNEVRTLNLRKAKFQLFKELVNTNPWKTALRDKRAERAGRSIKMLSLEYKSTRSPVDYLVNEKLAGCIQRVVVNGLMSRCTSVTSGVLQGSVRGPVLFSVIINDINIECILGEFADDTKLSGVADTS</sequence>
<evidence type="ECO:0000313" key="1">
    <source>
        <dbReference type="EMBL" id="PKU49307.1"/>
    </source>
</evidence>
<keyword evidence="1" id="KW-0548">Nucleotidyltransferase</keyword>
<evidence type="ECO:0000313" key="2">
    <source>
        <dbReference type="Proteomes" id="UP000233556"/>
    </source>
</evidence>
<proteinExistence type="predicted"/>
<dbReference type="OrthoDB" id="416454at2759"/>
<keyword evidence="2" id="KW-1185">Reference proteome</keyword>
<keyword evidence="1" id="KW-0808">Transferase</keyword>
<dbReference type="AlphaFoldDB" id="A0A2I0UTC3"/>
<gene>
    <name evidence="1" type="ORF">llap_346</name>
</gene>
<organism evidence="1 2">
    <name type="scientific">Limosa lapponica baueri</name>
    <dbReference type="NCBI Taxonomy" id="1758121"/>
    <lineage>
        <taxon>Eukaryota</taxon>
        <taxon>Metazoa</taxon>
        <taxon>Chordata</taxon>
        <taxon>Craniata</taxon>
        <taxon>Vertebrata</taxon>
        <taxon>Euteleostomi</taxon>
        <taxon>Archelosauria</taxon>
        <taxon>Archosauria</taxon>
        <taxon>Dinosauria</taxon>
        <taxon>Saurischia</taxon>
        <taxon>Theropoda</taxon>
        <taxon>Coelurosauria</taxon>
        <taxon>Aves</taxon>
        <taxon>Neognathae</taxon>
        <taxon>Neoaves</taxon>
        <taxon>Charadriiformes</taxon>
        <taxon>Scolopacidae</taxon>
        <taxon>Limosa</taxon>
    </lineage>
</organism>